<proteinExistence type="predicted"/>
<dbReference type="EMBL" id="JAHRIM010082132">
    <property type="protein sequence ID" value="MEQ2275586.1"/>
    <property type="molecule type" value="Genomic_DNA"/>
</dbReference>
<reference evidence="1 2" key="1">
    <citation type="submission" date="2021-06" db="EMBL/GenBank/DDBJ databases">
        <authorList>
            <person name="Palmer J.M."/>
        </authorList>
    </citation>
    <scope>NUCLEOTIDE SEQUENCE [LARGE SCALE GENOMIC DNA]</scope>
    <source>
        <strain evidence="1 2">XR_2019</strain>
        <tissue evidence="1">Muscle</tissue>
    </source>
</reference>
<name>A0ABV0X3Y2_9TELE</name>
<organism evidence="1 2">
    <name type="scientific">Xenotaenia resolanae</name>
    <dbReference type="NCBI Taxonomy" id="208358"/>
    <lineage>
        <taxon>Eukaryota</taxon>
        <taxon>Metazoa</taxon>
        <taxon>Chordata</taxon>
        <taxon>Craniata</taxon>
        <taxon>Vertebrata</taxon>
        <taxon>Euteleostomi</taxon>
        <taxon>Actinopterygii</taxon>
        <taxon>Neopterygii</taxon>
        <taxon>Teleostei</taxon>
        <taxon>Neoteleostei</taxon>
        <taxon>Acanthomorphata</taxon>
        <taxon>Ovalentaria</taxon>
        <taxon>Atherinomorphae</taxon>
        <taxon>Cyprinodontiformes</taxon>
        <taxon>Goodeidae</taxon>
        <taxon>Xenotaenia</taxon>
    </lineage>
</organism>
<gene>
    <name evidence="1" type="ORF">XENORESO_005858</name>
</gene>
<sequence>MIKLGDPSLLNFPIEHTLNCRFSGFETVTFRNVVSFFFFCDQAIPNRGLNYILIHLVSTTCRILLQLILRSLLFRYQTDIMANLYKMLDFSFFFFNSYLEVQNQEKKIWKIVITNEAVQVSEVFLL</sequence>
<accession>A0ABV0X3Y2</accession>
<evidence type="ECO:0000313" key="1">
    <source>
        <dbReference type="EMBL" id="MEQ2275586.1"/>
    </source>
</evidence>
<protein>
    <submittedName>
        <fullName evidence="1">Uncharacterized protein</fullName>
    </submittedName>
</protein>
<dbReference type="Proteomes" id="UP001444071">
    <property type="component" value="Unassembled WGS sequence"/>
</dbReference>
<keyword evidence="2" id="KW-1185">Reference proteome</keyword>
<evidence type="ECO:0000313" key="2">
    <source>
        <dbReference type="Proteomes" id="UP001444071"/>
    </source>
</evidence>
<comment type="caution">
    <text evidence="1">The sequence shown here is derived from an EMBL/GenBank/DDBJ whole genome shotgun (WGS) entry which is preliminary data.</text>
</comment>